<name>A0AC34QXE2_9BILA</name>
<sequence length="300" mass="35073">MVQFIEELSAENVPDDFRRYVDEVLLKEWMGAEVEERLWGKTPFGQHFVLVTSKVVWYAVRVIVDEEHRDLEIVRQRNVYSEGVVSKNEFLTLEAAMSFRANKHAELSDGIFTDNEIAYRIRKLPADCIELPDKYLKPGDHIQRRLDMSLPFGNHEGVYIGNCKIAHINRESETADVQSIIGDKQEAHARIDKMDSFVTYRDQEIRVIVHCFRRRSREDIVETAKRLAIEGHRHGEYHLLRQNCQHFAAYCVINLEYMSDKEELIQKGIIGATLVVAFGSAVYSFFHRNDEEEKRQTIRR</sequence>
<accession>A0AC34QXE2</accession>
<protein>
    <submittedName>
        <fullName evidence="2">LRAT domain-containing protein</fullName>
    </submittedName>
</protein>
<evidence type="ECO:0000313" key="2">
    <source>
        <dbReference type="WBParaSite" id="JU765_v2.g20159.t1"/>
    </source>
</evidence>
<proteinExistence type="predicted"/>
<evidence type="ECO:0000313" key="1">
    <source>
        <dbReference type="Proteomes" id="UP000887576"/>
    </source>
</evidence>
<reference evidence="2" key="1">
    <citation type="submission" date="2022-11" db="UniProtKB">
        <authorList>
            <consortium name="WormBaseParasite"/>
        </authorList>
    </citation>
    <scope>IDENTIFICATION</scope>
</reference>
<organism evidence="1 2">
    <name type="scientific">Panagrolaimus sp. JU765</name>
    <dbReference type="NCBI Taxonomy" id="591449"/>
    <lineage>
        <taxon>Eukaryota</taxon>
        <taxon>Metazoa</taxon>
        <taxon>Ecdysozoa</taxon>
        <taxon>Nematoda</taxon>
        <taxon>Chromadorea</taxon>
        <taxon>Rhabditida</taxon>
        <taxon>Tylenchina</taxon>
        <taxon>Panagrolaimomorpha</taxon>
        <taxon>Panagrolaimoidea</taxon>
        <taxon>Panagrolaimidae</taxon>
        <taxon>Panagrolaimus</taxon>
    </lineage>
</organism>
<dbReference type="WBParaSite" id="JU765_v2.g20159.t1">
    <property type="protein sequence ID" value="JU765_v2.g20159.t1"/>
    <property type="gene ID" value="JU765_v2.g20159"/>
</dbReference>
<dbReference type="Proteomes" id="UP000887576">
    <property type="component" value="Unplaced"/>
</dbReference>